<evidence type="ECO:0000313" key="2">
    <source>
        <dbReference type="Proteomes" id="UP000050455"/>
    </source>
</evidence>
<proteinExistence type="predicted"/>
<evidence type="ECO:0000313" key="1">
    <source>
        <dbReference type="EMBL" id="KPX80406.1"/>
    </source>
</evidence>
<dbReference type="RefSeq" id="WP_044344625.1">
    <property type="nucleotide sequence ID" value="NZ_JYHE01000070.1"/>
</dbReference>
<organism evidence="1 2">
    <name type="scientific">Pseudomonas meliae</name>
    <dbReference type="NCBI Taxonomy" id="86176"/>
    <lineage>
        <taxon>Bacteria</taxon>
        <taxon>Pseudomonadati</taxon>
        <taxon>Pseudomonadota</taxon>
        <taxon>Gammaproteobacteria</taxon>
        <taxon>Pseudomonadales</taxon>
        <taxon>Pseudomonadaceae</taxon>
        <taxon>Pseudomonas</taxon>
    </lineage>
</organism>
<sequence length="149" mass="16928">MLTDCDKRWLEAIRESHRSWTPLVLAELRGVQPADLRQIAGQVLVFYNHMYVSARQLVDAVVQETVTQNGHVAEVYEYSCACAVHKLQDSLTPADGRAVMLASGYYGVDLDVMRTNADQAVRDAAQRLYEDWLAIDENTMKRNQRNGNR</sequence>
<dbReference type="Proteomes" id="UP000050455">
    <property type="component" value="Unassembled WGS sequence"/>
</dbReference>
<gene>
    <name evidence="1" type="ORF">ALO64_00872</name>
</gene>
<reference evidence="1 2" key="1">
    <citation type="submission" date="2015-09" db="EMBL/GenBank/DDBJ databases">
        <title>Genome announcement of multiple Pseudomonas syringae strains.</title>
        <authorList>
            <person name="Thakur S."/>
            <person name="Wang P.W."/>
            <person name="Gong Y."/>
            <person name="Weir B.S."/>
            <person name="Guttman D.S."/>
        </authorList>
    </citation>
    <scope>NUCLEOTIDE SEQUENCE [LARGE SCALE GENOMIC DNA]</scope>
    <source>
        <strain evidence="1 2">ICMP6289</strain>
    </source>
</reference>
<dbReference type="PATRIC" id="fig|86176.4.peg.953"/>
<keyword evidence="2" id="KW-1185">Reference proteome</keyword>
<protein>
    <submittedName>
        <fullName evidence="1">Uncharacterized protein</fullName>
    </submittedName>
</protein>
<dbReference type="EMBL" id="LJQT01000456">
    <property type="protein sequence ID" value="KPX80406.1"/>
    <property type="molecule type" value="Genomic_DNA"/>
</dbReference>
<name>A0A0P9U7F6_9PSED</name>
<accession>A0A0P9U7F6</accession>
<comment type="caution">
    <text evidence="1">The sequence shown here is derived from an EMBL/GenBank/DDBJ whole genome shotgun (WGS) entry which is preliminary data.</text>
</comment>
<dbReference type="AlphaFoldDB" id="A0A0P9U7F6"/>